<evidence type="ECO:0000256" key="2">
    <source>
        <dbReference type="SAM" id="Phobius"/>
    </source>
</evidence>
<sequence>MAENNITPEASAALPGTPQDADDDETPLLLSNFTGAGGSFADEESGLSTTLSNSRSASGSGDSVDTPGLERCLAPNSLIAILLTILLVLLVFVLYLLLRWINYRSVGAWC</sequence>
<dbReference type="EMBL" id="CP069114">
    <property type="protein sequence ID" value="QSS64123.1"/>
    <property type="molecule type" value="Genomic_DNA"/>
</dbReference>
<reference evidence="3" key="1">
    <citation type="submission" date="2021-01" db="EMBL/GenBank/DDBJ databases">
        <title>Chromosome-level genome assembly of a human fungal pathogen reveals clustering of transcriptionally co-regulated genes.</title>
        <authorList>
            <person name="Voorhies M."/>
            <person name="Cohen S."/>
            <person name="Shea T.P."/>
            <person name="Petrus S."/>
            <person name="Munoz J.F."/>
            <person name="Poplawski S."/>
            <person name="Goldman W.E."/>
            <person name="Michael T."/>
            <person name="Cuomo C.A."/>
            <person name="Sil A."/>
            <person name="Beyhan S."/>
        </authorList>
    </citation>
    <scope>NUCLEOTIDE SEQUENCE</scope>
    <source>
        <strain evidence="3">WU24</strain>
    </source>
</reference>
<organism evidence="3 4">
    <name type="scientific">Ajellomyces capsulatus</name>
    <name type="common">Darling's disease fungus</name>
    <name type="synonym">Histoplasma capsulatum</name>
    <dbReference type="NCBI Taxonomy" id="5037"/>
    <lineage>
        <taxon>Eukaryota</taxon>
        <taxon>Fungi</taxon>
        <taxon>Dikarya</taxon>
        <taxon>Ascomycota</taxon>
        <taxon>Pezizomycotina</taxon>
        <taxon>Eurotiomycetes</taxon>
        <taxon>Eurotiomycetidae</taxon>
        <taxon>Onygenales</taxon>
        <taxon>Ajellomycetaceae</taxon>
        <taxon>Histoplasma</taxon>
    </lineage>
</organism>
<dbReference type="OrthoDB" id="4187839at2759"/>
<proteinExistence type="predicted"/>
<evidence type="ECO:0000313" key="4">
    <source>
        <dbReference type="Proteomes" id="UP000663671"/>
    </source>
</evidence>
<evidence type="ECO:0000313" key="3">
    <source>
        <dbReference type="EMBL" id="QSS64123.1"/>
    </source>
</evidence>
<feature type="compositionally biased region" description="Low complexity" evidence="1">
    <location>
        <begin position="47"/>
        <end position="63"/>
    </location>
</feature>
<gene>
    <name evidence="3" type="ORF">I7I51_01186</name>
</gene>
<dbReference type="AlphaFoldDB" id="A0A8A1MHH7"/>
<keyword evidence="2" id="KW-1133">Transmembrane helix</keyword>
<evidence type="ECO:0000256" key="1">
    <source>
        <dbReference type="SAM" id="MobiDB-lite"/>
    </source>
</evidence>
<keyword evidence="2" id="KW-0472">Membrane</keyword>
<dbReference type="VEuPathDB" id="FungiDB:I7I51_01186"/>
<dbReference type="Proteomes" id="UP000663671">
    <property type="component" value="Chromosome 1"/>
</dbReference>
<feature type="region of interest" description="Disordered" evidence="1">
    <location>
        <begin position="1"/>
        <end position="67"/>
    </location>
</feature>
<name>A0A8A1MHH7_AJECA</name>
<keyword evidence="2" id="KW-0812">Transmembrane</keyword>
<feature type="transmembrane region" description="Helical" evidence="2">
    <location>
        <begin position="78"/>
        <end position="98"/>
    </location>
</feature>
<accession>A0A8A1MHH7</accession>
<protein>
    <submittedName>
        <fullName evidence="3">Uncharacterized protein</fullName>
    </submittedName>
</protein>